<evidence type="ECO:0000256" key="7">
    <source>
        <dbReference type="ARBA" id="ARBA00023136"/>
    </source>
</evidence>
<feature type="transmembrane region" description="Helical" evidence="8">
    <location>
        <begin position="177"/>
        <end position="194"/>
    </location>
</feature>
<comment type="subcellular location">
    <subcellularLocation>
        <location evidence="1">Membrane</location>
        <topology evidence="1">Multi-pass membrane protein</topology>
    </subcellularLocation>
</comment>
<gene>
    <name evidence="9" type="ORF">D3H35_10150</name>
</gene>
<evidence type="ECO:0000256" key="8">
    <source>
        <dbReference type="SAM" id="Phobius"/>
    </source>
</evidence>
<dbReference type="Pfam" id="PF03845">
    <property type="entry name" value="Spore_permease"/>
    <property type="match status" value="1"/>
</dbReference>
<evidence type="ECO:0000256" key="1">
    <source>
        <dbReference type="ARBA" id="ARBA00004141"/>
    </source>
</evidence>
<dbReference type="InterPro" id="IPR004761">
    <property type="entry name" value="Spore_GerAB"/>
</dbReference>
<comment type="caution">
    <text evidence="9">The sequence shown here is derived from an EMBL/GenBank/DDBJ whole genome shotgun (WGS) entry which is preliminary data.</text>
</comment>
<keyword evidence="5 8" id="KW-0812">Transmembrane</keyword>
<feature type="transmembrane region" description="Helical" evidence="8">
    <location>
        <begin position="107"/>
        <end position="125"/>
    </location>
</feature>
<feature type="transmembrane region" description="Helical" evidence="8">
    <location>
        <begin position="134"/>
        <end position="154"/>
    </location>
</feature>
<dbReference type="EMBL" id="QXJM01000032">
    <property type="protein sequence ID" value="RIE03652.1"/>
    <property type="molecule type" value="Genomic_DNA"/>
</dbReference>
<evidence type="ECO:0000256" key="6">
    <source>
        <dbReference type="ARBA" id="ARBA00022989"/>
    </source>
</evidence>
<organism evidence="9 10">
    <name type="scientific">Cohnella faecalis</name>
    <dbReference type="NCBI Taxonomy" id="2315694"/>
    <lineage>
        <taxon>Bacteria</taxon>
        <taxon>Bacillati</taxon>
        <taxon>Bacillota</taxon>
        <taxon>Bacilli</taxon>
        <taxon>Bacillales</taxon>
        <taxon>Paenibacillaceae</taxon>
        <taxon>Cohnella</taxon>
    </lineage>
</organism>
<accession>A0A398CMY1</accession>
<feature type="transmembrane region" description="Helical" evidence="8">
    <location>
        <begin position="290"/>
        <end position="308"/>
    </location>
</feature>
<dbReference type="PANTHER" id="PTHR34975">
    <property type="entry name" value="SPORE GERMINATION PROTEIN A2"/>
    <property type="match status" value="1"/>
</dbReference>
<feature type="transmembrane region" description="Helical" evidence="8">
    <location>
        <begin position="29"/>
        <end position="48"/>
    </location>
</feature>
<reference evidence="9 10" key="1">
    <citation type="submission" date="2018-09" db="EMBL/GenBank/DDBJ databases">
        <title>Cohnella cavernae sp. nov., isolated from a karst cave.</title>
        <authorList>
            <person name="Zhu H."/>
        </authorList>
    </citation>
    <scope>NUCLEOTIDE SEQUENCE [LARGE SCALE GENOMIC DNA]</scope>
    <source>
        <strain evidence="9 10">K2E09-144</strain>
    </source>
</reference>
<proteinExistence type="inferred from homology"/>
<feature type="transmembrane region" description="Helical" evidence="8">
    <location>
        <begin position="320"/>
        <end position="340"/>
    </location>
</feature>
<keyword evidence="6 8" id="KW-1133">Transmembrane helix</keyword>
<keyword evidence="3" id="KW-0813">Transport</keyword>
<feature type="transmembrane region" description="Helical" evidence="8">
    <location>
        <begin position="68"/>
        <end position="87"/>
    </location>
</feature>
<evidence type="ECO:0000256" key="3">
    <source>
        <dbReference type="ARBA" id="ARBA00022448"/>
    </source>
</evidence>
<name>A0A398CMY1_9BACL</name>
<keyword evidence="7 8" id="KW-0472">Membrane</keyword>
<evidence type="ECO:0000256" key="5">
    <source>
        <dbReference type="ARBA" id="ARBA00022692"/>
    </source>
</evidence>
<evidence type="ECO:0000256" key="4">
    <source>
        <dbReference type="ARBA" id="ARBA00022544"/>
    </source>
</evidence>
<feature type="transmembrane region" description="Helical" evidence="8">
    <location>
        <begin position="203"/>
        <end position="228"/>
    </location>
</feature>
<dbReference type="GO" id="GO:0009847">
    <property type="term" value="P:spore germination"/>
    <property type="evidence" value="ECO:0007669"/>
    <property type="project" value="InterPro"/>
</dbReference>
<evidence type="ECO:0000313" key="10">
    <source>
        <dbReference type="Proteomes" id="UP000266340"/>
    </source>
</evidence>
<sequence>MIINFILAAGILSFPRVISERMGTPDGWISILLSGGLAMVEGIIIVKLSQRFPQKTFFEYSQEIVGRWVGIFASILVIGYFLVLSAFEIRMMAEVTNFFLLEGTPSWAVIMPLMWVALYLMLGGIQPIARLFELILPITALVFLIAIFLGFHIFDIDRLRPVLGLGLWPVFEGMKESALYFLGSEVMLFLVAFMQKPDKGVKAVVSGVAFTVVFYLITFVIVIGALSLEGTEARTWPTVDVLRSFELQGLFFERFESLLLVIWIMQIFSTYTTAHYGAALGLAQLFKKDISPFAYGLLPIIFIVAMAPKSVNDVFSIGDFIGNFGLWYFGLFPLLCLIAAKWRGRGK</sequence>
<dbReference type="GO" id="GO:0016020">
    <property type="term" value="C:membrane"/>
    <property type="evidence" value="ECO:0007669"/>
    <property type="project" value="UniProtKB-SubCell"/>
</dbReference>
<dbReference type="PANTHER" id="PTHR34975:SF2">
    <property type="entry name" value="SPORE GERMINATION PROTEIN A2"/>
    <property type="match status" value="1"/>
</dbReference>
<comment type="similarity">
    <text evidence="2">Belongs to the amino acid-polyamine-organocation (APC) superfamily. Spore germination protein (SGP) (TC 2.A.3.9) family.</text>
</comment>
<evidence type="ECO:0000313" key="9">
    <source>
        <dbReference type="EMBL" id="RIE03652.1"/>
    </source>
</evidence>
<protein>
    <submittedName>
        <fullName evidence="9">Spore gernimation protein</fullName>
    </submittedName>
</protein>
<feature type="transmembrane region" description="Helical" evidence="8">
    <location>
        <begin position="260"/>
        <end position="283"/>
    </location>
</feature>
<dbReference type="Proteomes" id="UP000266340">
    <property type="component" value="Unassembled WGS sequence"/>
</dbReference>
<dbReference type="OrthoDB" id="2716906at2"/>
<keyword evidence="4" id="KW-0309">Germination</keyword>
<evidence type="ECO:0000256" key="2">
    <source>
        <dbReference type="ARBA" id="ARBA00007998"/>
    </source>
</evidence>
<dbReference type="AlphaFoldDB" id="A0A398CMY1"/>
<dbReference type="NCBIfam" id="TIGR00912">
    <property type="entry name" value="2A0309"/>
    <property type="match status" value="1"/>
</dbReference>
<keyword evidence="10" id="KW-1185">Reference proteome</keyword>